<accession>A0ABC8RUX5</accession>
<comment type="pathway">
    <text evidence="2">Glycan metabolism.</text>
</comment>
<evidence type="ECO:0000256" key="13">
    <source>
        <dbReference type="ARBA" id="ARBA00030350"/>
    </source>
</evidence>
<evidence type="ECO:0000256" key="11">
    <source>
        <dbReference type="ARBA" id="ARBA00023253"/>
    </source>
</evidence>
<name>A0ABC8RUX5_9AQUA</name>
<dbReference type="AlphaFoldDB" id="A0ABC8RUX5"/>
<keyword evidence="11" id="KW-0294">Fucose metabolism</keyword>
<evidence type="ECO:0000256" key="2">
    <source>
        <dbReference type="ARBA" id="ARBA00004881"/>
    </source>
</evidence>
<evidence type="ECO:0000256" key="4">
    <source>
        <dbReference type="ARBA" id="ARBA00022676"/>
    </source>
</evidence>
<evidence type="ECO:0000256" key="8">
    <source>
        <dbReference type="ARBA" id="ARBA00022989"/>
    </source>
</evidence>
<keyword evidence="8" id="KW-1133">Transmembrane helix</keyword>
<evidence type="ECO:0000256" key="3">
    <source>
        <dbReference type="ARBA" id="ARBA00007737"/>
    </source>
</evidence>
<keyword evidence="5" id="KW-0808">Transferase</keyword>
<dbReference type="PANTHER" id="PTHR31741">
    <property type="entry name" value="OS02G0726500 PROTEIN-RELATED"/>
    <property type="match status" value="1"/>
</dbReference>
<keyword evidence="15" id="KW-1185">Reference proteome</keyword>
<keyword evidence="4" id="KW-0328">Glycosyltransferase</keyword>
<evidence type="ECO:0000256" key="12">
    <source>
        <dbReference type="ARBA" id="ARBA00023277"/>
    </source>
</evidence>
<dbReference type="Proteomes" id="UP001642360">
    <property type="component" value="Unassembled WGS sequence"/>
</dbReference>
<proteinExistence type="inferred from homology"/>
<evidence type="ECO:0000256" key="7">
    <source>
        <dbReference type="ARBA" id="ARBA00022968"/>
    </source>
</evidence>
<evidence type="ECO:0000256" key="5">
    <source>
        <dbReference type="ARBA" id="ARBA00022679"/>
    </source>
</evidence>
<dbReference type="InterPro" id="IPR019378">
    <property type="entry name" value="GDP-Fuc_O-FucTrfase"/>
</dbReference>
<sequence length="144" mass="16699">KEKDKKSQQHYQVVGWALQKPVDWRRANDNRELIPSYSHLNVSTRNSRSDKVSDGGGFWWMNQQMNQIVDAGRILRATLVDLVLHVNVIWGDESEFFDIFDLDHFKEVLANDVRVVSSLPSTHLMTMTRGKCPPWSSCGMWLRP</sequence>
<dbReference type="GO" id="GO:0016757">
    <property type="term" value="F:glycosyltransferase activity"/>
    <property type="evidence" value="ECO:0007669"/>
    <property type="project" value="UniProtKB-KW"/>
</dbReference>
<dbReference type="PANTHER" id="PTHR31741:SF66">
    <property type="entry name" value="O-FUCOSYLTRANSFERASE 20"/>
    <property type="match status" value="1"/>
</dbReference>
<dbReference type="GO" id="GO:0016020">
    <property type="term" value="C:membrane"/>
    <property type="evidence" value="ECO:0007669"/>
    <property type="project" value="UniProtKB-SubCell"/>
</dbReference>
<evidence type="ECO:0000313" key="15">
    <source>
        <dbReference type="Proteomes" id="UP001642360"/>
    </source>
</evidence>
<comment type="similarity">
    <text evidence="3">Belongs to the glycosyltransferase GT106 family.</text>
</comment>
<dbReference type="Pfam" id="PF10250">
    <property type="entry name" value="O-FucT"/>
    <property type="match status" value="1"/>
</dbReference>
<evidence type="ECO:0000313" key="14">
    <source>
        <dbReference type="EMBL" id="CAK9148776.1"/>
    </source>
</evidence>
<feature type="non-terminal residue" evidence="14">
    <location>
        <position position="1"/>
    </location>
</feature>
<evidence type="ECO:0000256" key="10">
    <source>
        <dbReference type="ARBA" id="ARBA00023180"/>
    </source>
</evidence>
<comment type="caution">
    <text evidence="14">The sequence shown here is derived from an EMBL/GenBank/DDBJ whole genome shotgun (WGS) entry which is preliminary data.</text>
</comment>
<evidence type="ECO:0000256" key="6">
    <source>
        <dbReference type="ARBA" id="ARBA00022692"/>
    </source>
</evidence>
<organism evidence="14 15">
    <name type="scientific">Ilex paraguariensis</name>
    <name type="common">yerba mate</name>
    <dbReference type="NCBI Taxonomy" id="185542"/>
    <lineage>
        <taxon>Eukaryota</taxon>
        <taxon>Viridiplantae</taxon>
        <taxon>Streptophyta</taxon>
        <taxon>Embryophyta</taxon>
        <taxon>Tracheophyta</taxon>
        <taxon>Spermatophyta</taxon>
        <taxon>Magnoliopsida</taxon>
        <taxon>eudicotyledons</taxon>
        <taxon>Gunneridae</taxon>
        <taxon>Pentapetalae</taxon>
        <taxon>asterids</taxon>
        <taxon>campanulids</taxon>
        <taxon>Aquifoliales</taxon>
        <taxon>Aquifoliaceae</taxon>
        <taxon>Ilex</taxon>
    </lineage>
</organism>
<reference evidence="14 15" key="1">
    <citation type="submission" date="2024-02" db="EMBL/GenBank/DDBJ databases">
        <authorList>
            <person name="Vignale AGUSTIN F."/>
            <person name="Sosa J E."/>
            <person name="Modenutti C."/>
        </authorList>
    </citation>
    <scope>NUCLEOTIDE SEQUENCE [LARGE SCALE GENOMIC DNA]</scope>
</reference>
<dbReference type="EMBL" id="CAUOFW020001802">
    <property type="protein sequence ID" value="CAK9148776.1"/>
    <property type="molecule type" value="Genomic_DNA"/>
</dbReference>
<keyword evidence="10" id="KW-0325">Glycoprotein</keyword>
<protein>
    <recommendedName>
        <fullName evidence="13">O-fucosyltransferase family protein</fullName>
    </recommendedName>
</protein>
<keyword evidence="12" id="KW-0119">Carbohydrate metabolism</keyword>
<keyword evidence="7" id="KW-0735">Signal-anchor</keyword>
<evidence type="ECO:0000256" key="1">
    <source>
        <dbReference type="ARBA" id="ARBA00004606"/>
    </source>
</evidence>
<gene>
    <name evidence="14" type="ORF">ILEXP_LOCUS16754</name>
</gene>
<keyword evidence="9" id="KW-0472">Membrane</keyword>
<evidence type="ECO:0000256" key="9">
    <source>
        <dbReference type="ARBA" id="ARBA00023136"/>
    </source>
</evidence>
<comment type="subcellular location">
    <subcellularLocation>
        <location evidence="1">Membrane</location>
        <topology evidence="1">Single-pass type II membrane protein</topology>
    </subcellularLocation>
</comment>
<keyword evidence="6" id="KW-0812">Transmembrane</keyword>
<dbReference type="GO" id="GO:0006004">
    <property type="term" value="P:fucose metabolic process"/>
    <property type="evidence" value="ECO:0007669"/>
    <property type="project" value="UniProtKB-KW"/>
</dbReference>